<protein>
    <submittedName>
        <fullName evidence="2">Protein of uncharacterized function DUF111</fullName>
    </submittedName>
</protein>
<proteinExistence type="predicted"/>
<dbReference type="Proteomes" id="UP000255367">
    <property type="component" value="Unassembled WGS sequence"/>
</dbReference>
<sequence length="281" mass="30745">MSKYLYGLCTSGISGNMMIGALLDYGVPFAYLQEALQPLGLSDFEYLCESDEKLGVKGTYFDVKLLNHTKPRWFNPLTWHSHKGRRNYPEIKALIESAPLSPWVKEKALAAFLNLGKAEAKVHETTLEKVHFHEVGAIDCIIDIVGTMCCLEYLGVTGIIFSPLHVGQGKVRCDHGLMDIPTPATAALLEGYPTYVTPVKGELVTPTGATLVKTLTVNTVMPTAKTVDPTSESNSYDLASETMMQETVMAMMEQADTATKKGIGLGSMDLPIPNVFTLFEM</sequence>
<dbReference type="PANTHER" id="PTHR36566">
    <property type="entry name" value="NICKEL INSERTION PROTEIN-RELATED"/>
    <property type="match status" value="1"/>
</dbReference>
<reference evidence="2 3" key="1">
    <citation type="submission" date="2018-06" db="EMBL/GenBank/DDBJ databases">
        <authorList>
            <consortium name="Pathogen Informatics"/>
            <person name="Doyle S."/>
        </authorList>
    </citation>
    <scope>NUCLEOTIDE SEQUENCE [LARGE SCALE GENOMIC DNA]</scope>
    <source>
        <strain evidence="2 3">NCTC12020</strain>
    </source>
</reference>
<evidence type="ECO:0000256" key="1">
    <source>
        <dbReference type="ARBA" id="ARBA00022596"/>
    </source>
</evidence>
<gene>
    <name evidence="2" type="ORF">NCTC12020_00987</name>
</gene>
<dbReference type="PANTHER" id="PTHR36566:SF1">
    <property type="entry name" value="PYRIDINIUM-3,5-BISTHIOCARBOXYLIC ACID MONONUCLEOTIDE NICKEL INSERTION PROTEIN"/>
    <property type="match status" value="1"/>
</dbReference>
<evidence type="ECO:0000313" key="2">
    <source>
        <dbReference type="EMBL" id="SUP42889.1"/>
    </source>
</evidence>
<dbReference type="AlphaFoldDB" id="A0A380NLV5"/>
<name>A0A380NLV5_9FIRM</name>
<keyword evidence="3" id="KW-1185">Reference proteome</keyword>
<dbReference type="EMBL" id="UHIO01000001">
    <property type="protein sequence ID" value="SUP42889.1"/>
    <property type="molecule type" value="Genomic_DNA"/>
</dbReference>
<dbReference type="RefSeq" id="WP_172460563.1">
    <property type="nucleotide sequence ID" value="NZ_UHIO01000001.1"/>
</dbReference>
<organism evidence="2 3">
    <name type="scientific">Veillonella criceti</name>
    <dbReference type="NCBI Taxonomy" id="103891"/>
    <lineage>
        <taxon>Bacteria</taxon>
        <taxon>Bacillati</taxon>
        <taxon>Bacillota</taxon>
        <taxon>Negativicutes</taxon>
        <taxon>Veillonellales</taxon>
        <taxon>Veillonellaceae</taxon>
        <taxon>Veillonella</taxon>
    </lineage>
</organism>
<dbReference type="Pfam" id="PF01969">
    <property type="entry name" value="Ni_insertion"/>
    <property type="match status" value="1"/>
</dbReference>
<evidence type="ECO:0000313" key="3">
    <source>
        <dbReference type="Proteomes" id="UP000255367"/>
    </source>
</evidence>
<keyword evidence="1" id="KW-0533">Nickel</keyword>
<dbReference type="InterPro" id="IPR002822">
    <property type="entry name" value="Ni_insertion"/>
</dbReference>
<accession>A0A380NLV5</accession>